<organism evidence="1 2">
    <name type="scientific">Brassica cretica</name>
    <name type="common">Mustard</name>
    <dbReference type="NCBI Taxonomy" id="69181"/>
    <lineage>
        <taxon>Eukaryota</taxon>
        <taxon>Viridiplantae</taxon>
        <taxon>Streptophyta</taxon>
        <taxon>Embryophyta</taxon>
        <taxon>Tracheophyta</taxon>
        <taxon>Spermatophyta</taxon>
        <taxon>Magnoliopsida</taxon>
        <taxon>eudicotyledons</taxon>
        <taxon>Gunneridae</taxon>
        <taxon>Pentapetalae</taxon>
        <taxon>rosids</taxon>
        <taxon>malvids</taxon>
        <taxon>Brassicales</taxon>
        <taxon>Brassicaceae</taxon>
        <taxon>Brassiceae</taxon>
        <taxon>Brassica</taxon>
    </lineage>
</organism>
<dbReference type="EMBL" id="QGKV02000649">
    <property type="protein sequence ID" value="KAF3579939.1"/>
    <property type="molecule type" value="Genomic_DNA"/>
</dbReference>
<protein>
    <submittedName>
        <fullName evidence="1">Uncharacterized protein</fullName>
    </submittedName>
</protein>
<evidence type="ECO:0000313" key="1">
    <source>
        <dbReference type="EMBL" id="KAF3579939.1"/>
    </source>
</evidence>
<proteinExistence type="predicted"/>
<sequence length="71" mass="8414">MFLELGLPLVCTLLKPDHQDERMNLELHTNRRELVAVRSRANYYWGRSSASRVYELERTRAVSYRVRFVGS</sequence>
<comment type="caution">
    <text evidence="1">The sequence shown here is derived from an EMBL/GenBank/DDBJ whole genome shotgun (WGS) entry which is preliminary data.</text>
</comment>
<keyword evidence="2" id="KW-1185">Reference proteome</keyword>
<name>A0ABQ7DQJ8_BRACR</name>
<reference evidence="1 2" key="1">
    <citation type="journal article" date="2020" name="BMC Genomics">
        <title>Intraspecific diversification of the crop wild relative Brassica cretica Lam. using demographic model selection.</title>
        <authorList>
            <person name="Kioukis A."/>
            <person name="Michalopoulou V.A."/>
            <person name="Briers L."/>
            <person name="Pirintsos S."/>
            <person name="Studholme D.J."/>
            <person name="Pavlidis P."/>
            <person name="Sarris P.F."/>
        </authorList>
    </citation>
    <scope>NUCLEOTIDE SEQUENCE [LARGE SCALE GENOMIC DNA]</scope>
    <source>
        <strain evidence="2">cv. PFS-1207/04</strain>
    </source>
</reference>
<evidence type="ECO:0000313" key="2">
    <source>
        <dbReference type="Proteomes" id="UP000266723"/>
    </source>
</evidence>
<accession>A0ABQ7DQJ8</accession>
<gene>
    <name evidence="1" type="ORF">DY000_02034203</name>
</gene>
<dbReference type="Proteomes" id="UP000266723">
    <property type="component" value="Unassembled WGS sequence"/>
</dbReference>